<sequence>MWNELLYAFDAVATLPNFLAMFAGIWAGVIIGAIPGMTGTMAVTLALPFTFYLPPVTSILLLVALYKGSTYGGSISAILIKTPGTASAACTVLDGYPLARAGKGGKALNMALISSCIGDFISNISLFFLAIPLAAFALRIGPPEFFMLMAFSLTIVASISGRSLVLGIISACLGLLLATVGEDIYGSYRFALSEDMKSGLGMVPVLIGLFALPELIKMVVFRPEENNAALKLGDNRLTLSEFRGSIKSICRGSLIGVVLGAIPGIGPSTAAFFSYSEARRTSKNGDKFGEGELEGVAASESANNGACGATMIPLMALGVPGDVITGVMLGAFMIHGLTPGPLLFQNNIGEVYALFIGILFSSVFLFIAGKVTANAFTKISRIPQTLLLPCILILCVYGIYSIGASPFDVTVLLVMGVVGFLMMLLNIPAAPFLIAFILGPMFEDNMRRSLAISRGDLGVFFQSWISWGFFVLTVLFVVLTIRREWKKWREKRDVANNATSAS</sequence>
<evidence type="ECO:0000256" key="1">
    <source>
        <dbReference type="SAM" id="Phobius"/>
    </source>
</evidence>
<feature type="transmembrane region" description="Helical" evidence="1">
    <location>
        <begin position="6"/>
        <end position="33"/>
    </location>
</feature>
<name>A0A367X5D2_9PROT</name>
<feature type="transmembrane region" description="Helical" evidence="1">
    <location>
        <begin position="253"/>
        <end position="275"/>
    </location>
</feature>
<dbReference type="Proteomes" id="UP000252255">
    <property type="component" value="Unassembled WGS sequence"/>
</dbReference>
<feature type="transmembrane region" description="Helical" evidence="1">
    <location>
        <begin position="120"/>
        <end position="138"/>
    </location>
</feature>
<feature type="transmembrane region" description="Helical" evidence="1">
    <location>
        <begin position="323"/>
        <end position="344"/>
    </location>
</feature>
<dbReference type="OrthoDB" id="7232499at2"/>
<organism evidence="3 4">
    <name type="scientific">Thalassospira profundimaris</name>
    <dbReference type="NCBI Taxonomy" id="502049"/>
    <lineage>
        <taxon>Bacteria</taxon>
        <taxon>Pseudomonadati</taxon>
        <taxon>Pseudomonadota</taxon>
        <taxon>Alphaproteobacteria</taxon>
        <taxon>Rhodospirillales</taxon>
        <taxon>Thalassospiraceae</taxon>
        <taxon>Thalassospira</taxon>
    </lineage>
</organism>
<dbReference type="RefSeq" id="WP_114096184.1">
    <property type="nucleotide sequence ID" value="NZ_JPWI01000001.1"/>
</dbReference>
<feature type="transmembrane region" description="Helical" evidence="1">
    <location>
        <begin position="145"/>
        <end position="178"/>
    </location>
</feature>
<dbReference type="EMBL" id="JPWI01000001">
    <property type="protein sequence ID" value="RCK48886.1"/>
    <property type="molecule type" value="Genomic_DNA"/>
</dbReference>
<feature type="transmembrane region" description="Helical" evidence="1">
    <location>
        <begin position="45"/>
        <end position="66"/>
    </location>
</feature>
<evidence type="ECO:0000313" key="4">
    <source>
        <dbReference type="Proteomes" id="UP000252255"/>
    </source>
</evidence>
<dbReference type="Pfam" id="PF01970">
    <property type="entry name" value="TctA"/>
    <property type="match status" value="1"/>
</dbReference>
<evidence type="ECO:0000313" key="3">
    <source>
        <dbReference type="EMBL" id="RCK48886.1"/>
    </source>
</evidence>
<accession>A0A367X5D2</accession>
<feature type="transmembrane region" description="Helical" evidence="1">
    <location>
        <begin position="459"/>
        <end position="481"/>
    </location>
</feature>
<gene>
    <name evidence="3" type="ORF">TH30_00680</name>
</gene>
<keyword evidence="1" id="KW-0812">Transmembrane</keyword>
<dbReference type="InterPro" id="IPR002823">
    <property type="entry name" value="DUF112_TM"/>
</dbReference>
<protein>
    <submittedName>
        <fullName evidence="3">C4-dicarboxylate ABC transporter permease</fullName>
    </submittedName>
</protein>
<feature type="transmembrane region" description="Helical" evidence="1">
    <location>
        <begin position="412"/>
        <end position="439"/>
    </location>
</feature>
<evidence type="ECO:0000259" key="2">
    <source>
        <dbReference type="Pfam" id="PF01970"/>
    </source>
</evidence>
<keyword evidence="1" id="KW-1133">Transmembrane helix</keyword>
<feature type="transmembrane region" description="Helical" evidence="1">
    <location>
        <begin position="381"/>
        <end position="400"/>
    </location>
</feature>
<feature type="domain" description="DUF112" evidence="2">
    <location>
        <begin position="19"/>
        <end position="433"/>
    </location>
</feature>
<proteinExistence type="predicted"/>
<feature type="transmembrane region" description="Helical" evidence="1">
    <location>
        <begin position="351"/>
        <end position="369"/>
    </location>
</feature>
<comment type="caution">
    <text evidence="3">The sequence shown here is derived from an EMBL/GenBank/DDBJ whole genome shotgun (WGS) entry which is preliminary data.</text>
</comment>
<dbReference type="PANTHER" id="PTHR35342">
    <property type="entry name" value="TRICARBOXYLIC TRANSPORT PROTEIN"/>
    <property type="match status" value="1"/>
</dbReference>
<keyword evidence="1" id="KW-0472">Membrane</keyword>
<dbReference type="AlphaFoldDB" id="A0A367X5D2"/>
<dbReference type="PANTHER" id="PTHR35342:SF5">
    <property type="entry name" value="TRICARBOXYLIC TRANSPORT PROTEIN"/>
    <property type="match status" value="1"/>
</dbReference>
<reference evidence="3 4" key="1">
    <citation type="submission" date="2014-07" db="EMBL/GenBank/DDBJ databases">
        <title>Draft genome sequence of Thalassospira profundimaris PR54-5.</title>
        <authorList>
            <person name="Lai Q."/>
            <person name="Shao Z."/>
        </authorList>
    </citation>
    <scope>NUCLEOTIDE SEQUENCE [LARGE SCALE GENOMIC DNA]</scope>
    <source>
        <strain evidence="3 4">PR54-5</strain>
    </source>
</reference>
<feature type="transmembrane region" description="Helical" evidence="1">
    <location>
        <begin position="198"/>
        <end position="216"/>
    </location>
</feature>